<proteinExistence type="predicted"/>
<reference evidence="1 2" key="1">
    <citation type="submission" date="2018-02" db="EMBL/GenBank/DDBJ databases">
        <title>Subsurface microbial communities from deep shales in Ohio and West Virginia, USA.</title>
        <authorList>
            <person name="Wrighton K."/>
        </authorList>
    </citation>
    <scope>NUCLEOTIDE SEQUENCE [LARGE SCALE GENOMIC DNA]</scope>
    <source>
        <strain evidence="1 2">OWC-DMM</strain>
    </source>
</reference>
<dbReference type="EMBL" id="PTIZ01000001">
    <property type="protein sequence ID" value="PPK78075.1"/>
    <property type="molecule type" value="Genomic_DNA"/>
</dbReference>
<protein>
    <submittedName>
        <fullName evidence="1">Uncharacterized protein</fullName>
    </submittedName>
</protein>
<name>A0A2S6HKR0_9GAMM</name>
<comment type="caution">
    <text evidence="1">The sequence shown here is derived from an EMBL/GenBank/DDBJ whole genome shotgun (WGS) entry which is preliminary data.</text>
</comment>
<evidence type="ECO:0000313" key="2">
    <source>
        <dbReference type="Proteomes" id="UP000240010"/>
    </source>
</evidence>
<dbReference type="AlphaFoldDB" id="A0A2S6HKR0"/>
<gene>
    <name evidence="1" type="ORF">B0F87_101457</name>
</gene>
<organism evidence="1 2">
    <name type="scientific">Methylobacter tundripaludum</name>
    <dbReference type="NCBI Taxonomy" id="173365"/>
    <lineage>
        <taxon>Bacteria</taxon>
        <taxon>Pseudomonadati</taxon>
        <taxon>Pseudomonadota</taxon>
        <taxon>Gammaproteobacteria</taxon>
        <taxon>Methylococcales</taxon>
        <taxon>Methylococcaceae</taxon>
        <taxon>Methylobacter</taxon>
    </lineage>
</organism>
<dbReference type="Proteomes" id="UP000240010">
    <property type="component" value="Unassembled WGS sequence"/>
</dbReference>
<evidence type="ECO:0000313" key="1">
    <source>
        <dbReference type="EMBL" id="PPK78075.1"/>
    </source>
</evidence>
<accession>A0A2S6HKR0</accession>
<sequence>MDLRDCGFGALSESNRVPCKSGNMTLKLAIYGSIALESEQIPCHGFNRPLLSLVRNTKNDLDDCFKTSIIFD</sequence>